<comment type="caution">
    <text evidence="1">The sequence shown here is derived from an EMBL/GenBank/DDBJ whole genome shotgun (WGS) entry which is preliminary data.</text>
</comment>
<organism evidence="1 2">
    <name type="scientific">Mycena rosella</name>
    <name type="common">Pink bonnet</name>
    <name type="synonym">Agaricus rosellus</name>
    <dbReference type="NCBI Taxonomy" id="1033263"/>
    <lineage>
        <taxon>Eukaryota</taxon>
        <taxon>Fungi</taxon>
        <taxon>Dikarya</taxon>
        <taxon>Basidiomycota</taxon>
        <taxon>Agaricomycotina</taxon>
        <taxon>Agaricomycetes</taxon>
        <taxon>Agaricomycetidae</taxon>
        <taxon>Agaricales</taxon>
        <taxon>Marasmiineae</taxon>
        <taxon>Mycenaceae</taxon>
        <taxon>Mycena</taxon>
    </lineage>
</organism>
<keyword evidence="2" id="KW-1185">Reference proteome</keyword>
<evidence type="ECO:0000313" key="1">
    <source>
        <dbReference type="EMBL" id="KAJ7656195.1"/>
    </source>
</evidence>
<proteinExistence type="predicted"/>
<feature type="non-terminal residue" evidence="1">
    <location>
        <position position="1"/>
    </location>
</feature>
<reference evidence="1" key="1">
    <citation type="submission" date="2023-03" db="EMBL/GenBank/DDBJ databases">
        <title>Massive genome expansion in bonnet fungi (Mycena s.s.) driven by repeated elements and novel gene families across ecological guilds.</title>
        <authorList>
            <consortium name="Lawrence Berkeley National Laboratory"/>
            <person name="Harder C.B."/>
            <person name="Miyauchi S."/>
            <person name="Viragh M."/>
            <person name="Kuo A."/>
            <person name="Thoen E."/>
            <person name="Andreopoulos B."/>
            <person name="Lu D."/>
            <person name="Skrede I."/>
            <person name="Drula E."/>
            <person name="Henrissat B."/>
            <person name="Morin E."/>
            <person name="Kohler A."/>
            <person name="Barry K."/>
            <person name="LaButti K."/>
            <person name="Morin E."/>
            <person name="Salamov A."/>
            <person name="Lipzen A."/>
            <person name="Mereny Z."/>
            <person name="Hegedus B."/>
            <person name="Baldrian P."/>
            <person name="Stursova M."/>
            <person name="Weitz H."/>
            <person name="Taylor A."/>
            <person name="Grigoriev I.V."/>
            <person name="Nagy L.G."/>
            <person name="Martin F."/>
            <person name="Kauserud H."/>
        </authorList>
    </citation>
    <scope>NUCLEOTIDE SEQUENCE</scope>
    <source>
        <strain evidence="1">CBHHK067</strain>
    </source>
</reference>
<dbReference type="AlphaFoldDB" id="A0AAD7G3N7"/>
<dbReference type="Proteomes" id="UP001221757">
    <property type="component" value="Unassembled WGS sequence"/>
</dbReference>
<name>A0AAD7G3N7_MYCRO</name>
<dbReference type="EMBL" id="JARKIE010000303">
    <property type="protein sequence ID" value="KAJ7656195.1"/>
    <property type="molecule type" value="Genomic_DNA"/>
</dbReference>
<protein>
    <submittedName>
        <fullName evidence="1">Uncharacterized protein</fullName>
    </submittedName>
</protein>
<evidence type="ECO:0000313" key="2">
    <source>
        <dbReference type="Proteomes" id="UP001221757"/>
    </source>
</evidence>
<accession>A0AAD7G3N7</accession>
<sequence>MAWATEICSEEVTQLIGRGPRGVHFADSHSLRIPANAANVKFFQSFSVSGLLVVYEQCTHHLQGFLKAVIGKDSTPAGADKSTARCQHNPDMGRILITSIILNLQSQKTSLHGAMNALMLWDKGVPKRLVQTLNHYGFCTSYLYQTKAVGSVSKDGVLIARSTANDPANMTGFPEWDVMRVWSETMASLA</sequence>
<gene>
    <name evidence="1" type="ORF">B0H17DRAFT_1265280</name>
</gene>